<name>Q36726_CHLRE</name>
<proteinExistence type="predicted"/>
<protein>
    <submittedName>
        <fullName evidence="2">Uncharacterized protein</fullName>
    </submittedName>
</protein>
<sequence length="89" mass="9292">MLFGRQGAGGSVPRSGCGGPGAKAWRRRVAEVARCSPAPAMAESGLYRGRAETNEPGHPAVLVGPRSSFALIVAGLWVWCWSSIVVTVL</sequence>
<evidence type="ECO:0000256" key="1">
    <source>
        <dbReference type="SAM" id="MobiDB-lite"/>
    </source>
</evidence>
<feature type="compositionally biased region" description="Gly residues" evidence="1">
    <location>
        <begin position="1"/>
        <end position="21"/>
    </location>
</feature>
<reference evidence="2" key="1">
    <citation type="journal article" date="1994" name="Arch. Biochem. Biophys.">
        <title>Expression and sequence of the only detectable aldolase in Chlamydomonas reinhardtii.</title>
        <authorList>
            <person name="Schnarrenberger C."/>
            <person name="Pelzer-Reith B."/>
            <person name="Yatsuki H."/>
            <person name="Freund S."/>
            <person name="Jacobshagen S."/>
            <person name="Hori K."/>
        </authorList>
    </citation>
    <scope>NUCLEOTIDE SEQUENCE</scope>
</reference>
<feature type="region of interest" description="Disordered" evidence="1">
    <location>
        <begin position="1"/>
        <end position="22"/>
    </location>
</feature>
<dbReference type="PIR" id="S71907">
    <property type="entry name" value="S71907"/>
</dbReference>
<evidence type="ECO:0000313" key="2">
    <source>
        <dbReference type="EMBL" id="AAC60573.1"/>
    </source>
</evidence>
<dbReference type="EMBL" id="S72951">
    <property type="protein sequence ID" value="AAC60573.1"/>
    <property type="molecule type" value="Genomic_DNA"/>
</dbReference>
<accession>Q36726</accession>
<organism evidence="2">
    <name type="scientific">Chlamydomonas reinhardtii</name>
    <name type="common">Chlamydomonas smithii</name>
    <dbReference type="NCBI Taxonomy" id="3055"/>
    <lineage>
        <taxon>Eukaryota</taxon>
        <taxon>Viridiplantae</taxon>
        <taxon>Chlorophyta</taxon>
        <taxon>core chlorophytes</taxon>
        <taxon>Chlorophyceae</taxon>
        <taxon>CS clade</taxon>
        <taxon>Chlamydomonadales</taxon>
        <taxon>Chlamydomonadaceae</taxon>
        <taxon>Chlamydomonas</taxon>
    </lineage>
</organism>
<dbReference type="AlphaFoldDB" id="Q36726"/>